<keyword evidence="3" id="KW-0004">4Fe-4S</keyword>
<evidence type="ECO:0000256" key="6">
    <source>
        <dbReference type="ARBA" id="ARBA00023004"/>
    </source>
</evidence>
<comment type="similarity">
    <text evidence="2">Belongs to the AOR/FOR family.</text>
</comment>
<organism evidence="10 11">
    <name type="scientific">Koleobacter methoxysyntrophicus</name>
    <dbReference type="NCBI Taxonomy" id="2751313"/>
    <lineage>
        <taxon>Bacteria</taxon>
        <taxon>Bacillati</taxon>
        <taxon>Bacillota</taxon>
        <taxon>Clostridia</taxon>
        <taxon>Koleobacterales</taxon>
        <taxon>Koleobacteraceae</taxon>
        <taxon>Koleobacter</taxon>
    </lineage>
</organism>
<dbReference type="Pfam" id="PF02730">
    <property type="entry name" value="AFOR_N"/>
    <property type="match status" value="1"/>
</dbReference>
<dbReference type="Gene3D" id="1.10.599.10">
    <property type="entry name" value="Aldehyde Ferredoxin Oxidoreductase Protein, subunit A, domain 3"/>
    <property type="match status" value="1"/>
</dbReference>
<dbReference type="PANTHER" id="PTHR30038">
    <property type="entry name" value="ALDEHYDE FERREDOXIN OXIDOREDUCTASE"/>
    <property type="match status" value="1"/>
</dbReference>
<keyword evidence="11" id="KW-1185">Reference proteome</keyword>
<evidence type="ECO:0000313" key="10">
    <source>
        <dbReference type="EMBL" id="QSQ07729.1"/>
    </source>
</evidence>
<evidence type="ECO:0000256" key="5">
    <source>
        <dbReference type="ARBA" id="ARBA00023002"/>
    </source>
</evidence>
<evidence type="ECO:0000259" key="9">
    <source>
        <dbReference type="SMART" id="SM00790"/>
    </source>
</evidence>
<evidence type="ECO:0000256" key="8">
    <source>
        <dbReference type="ARBA" id="ARBA00049934"/>
    </source>
</evidence>
<comment type="cofactor">
    <cofactor evidence="1">
        <name>[4Fe-4S] cluster</name>
        <dbReference type="ChEBI" id="CHEBI:49883"/>
    </cofactor>
</comment>
<dbReference type="GO" id="GO:0046872">
    <property type="term" value="F:metal ion binding"/>
    <property type="evidence" value="ECO:0007669"/>
    <property type="project" value="UniProtKB-KW"/>
</dbReference>
<dbReference type="RefSeq" id="WP_206707987.1">
    <property type="nucleotide sequence ID" value="NZ_CP059066.1"/>
</dbReference>
<proteinExistence type="inferred from homology"/>
<protein>
    <submittedName>
        <fullName evidence="10">Putative oxidoreductase YdhV</fullName>
        <ecNumber evidence="10">1.-.-.-</ecNumber>
    </submittedName>
</protein>
<dbReference type="GO" id="GO:0051539">
    <property type="term" value="F:4 iron, 4 sulfur cluster binding"/>
    <property type="evidence" value="ECO:0007669"/>
    <property type="project" value="UniProtKB-KW"/>
</dbReference>
<gene>
    <name evidence="10" type="primary">ydhV_1</name>
    <name evidence="10" type="ORF">H0A61_00045</name>
</gene>
<dbReference type="Gene3D" id="3.60.9.10">
    <property type="entry name" value="Aldehyde ferredoxin oxidoreductase, N-terminal domain"/>
    <property type="match status" value="1"/>
</dbReference>
<dbReference type="PANTHER" id="PTHR30038:SF0">
    <property type="entry name" value="TUNGSTEN-CONTAINING ALDEHYDE FERREDOXIN OXIDOREDUCTASE"/>
    <property type="match status" value="1"/>
</dbReference>
<dbReference type="EMBL" id="CP059066">
    <property type="protein sequence ID" value="QSQ07729.1"/>
    <property type="molecule type" value="Genomic_DNA"/>
</dbReference>
<dbReference type="AlphaFoldDB" id="A0A8A0RJK5"/>
<reference evidence="10" key="1">
    <citation type="submission" date="2020-07" db="EMBL/GenBank/DDBJ databases">
        <title>Koleobacter methoxysyntrophicus gen. nov., sp. nov., a novel anaerobic bacterium isolated from deep subsurface oil field and proposal of Koleobacterales ord. nov. in the phylum Firmicutes.</title>
        <authorList>
            <person name="Sakamoto S."/>
            <person name="Tamaki H."/>
        </authorList>
    </citation>
    <scope>NUCLEOTIDE SEQUENCE</scope>
    <source>
        <strain evidence="10">NRmbB1</strain>
    </source>
</reference>
<feature type="domain" description="Aldehyde ferredoxin oxidoreductase N-terminal" evidence="9">
    <location>
        <begin position="5"/>
        <end position="209"/>
    </location>
</feature>
<dbReference type="InterPro" id="IPR036021">
    <property type="entry name" value="Tungsten_al_ferr_oxy-like_C"/>
</dbReference>
<keyword evidence="5 10" id="KW-0560">Oxidoreductase</keyword>
<dbReference type="InterPro" id="IPR013983">
    <property type="entry name" value="Ald_Fedxn_OxRdtase_N"/>
</dbReference>
<dbReference type="InterPro" id="IPR051919">
    <property type="entry name" value="W-dependent_AOR"/>
</dbReference>
<dbReference type="InterPro" id="IPR036503">
    <property type="entry name" value="Ald_Fedxn_OxRdtase_N_sf"/>
</dbReference>
<dbReference type="SMART" id="SM00790">
    <property type="entry name" value="AFOR_N"/>
    <property type="match status" value="1"/>
</dbReference>
<dbReference type="Pfam" id="PF01314">
    <property type="entry name" value="AFOR_C"/>
    <property type="match status" value="1"/>
</dbReference>
<evidence type="ECO:0000256" key="4">
    <source>
        <dbReference type="ARBA" id="ARBA00022723"/>
    </source>
</evidence>
<dbReference type="KEGG" id="kme:H0A61_00045"/>
<evidence type="ECO:0000256" key="7">
    <source>
        <dbReference type="ARBA" id="ARBA00023014"/>
    </source>
</evidence>
<dbReference type="EC" id="1.-.-.-" evidence="10"/>
<keyword evidence="7" id="KW-0411">Iron-sulfur</keyword>
<comment type="cofactor">
    <cofactor evidence="8">
        <name>tungstopterin</name>
        <dbReference type="ChEBI" id="CHEBI:30402"/>
    </cofactor>
</comment>
<evidence type="ECO:0000256" key="3">
    <source>
        <dbReference type="ARBA" id="ARBA00022485"/>
    </source>
</evidence>
<dbReference type="Gene3D" id="1.10.569.10">
    <property type="entry name" value="Aldehyde Ferredoxin Oxidoreductase Protein, subunit A, domain 2"/>
    <property type="match status" value="1"/>
</dbReference>
<evidence type="ECO:0000313" key="11">
    <source>
        <dbReference type="Proteomes" id="UP000662904"/>
    </source>
</evidence>
<dbReference type="InterPro" id="IPR001203">
    <property type="entry name" value="OxRdtase_Ald_Fedxn_C"/>
</dbReference>
<evidence type="ECO:0000256" key="2">
    <source>
        <dbReference type="ARBA" id="ARBA00011032"/>
    </source>
</evidence>
<dbReference type="Proteomes" id="UP000662904">
    <property type="component" value="Chromosome"/>
</dbReference>
<dbReference type="SUPFAM" id="SSF48310">
    <property type="entry name" value="Aldehyde ferredoxin oxidoreductase, C-terminal domains"/>
    <property type="match status" value="1"/>
</dbReference>
<dbReference type="GO" id="GO:0016625">
    <property type="term" value="F:oxidoreductase activity, acting on the aldehyde or oxo group of donors, iron-sulfur protein as acceptor"/>
    <property type="evidence" value="ECO:0007669"/>
    <property type="project" value="InterPro"/>
</dbReference>
<accession>A0A8A0RJK5</accession>
<dbReference type="InterPro" id="IPR013985">
    <property type="entry name" value="Ald_Fedxn_OxRdtase_dom3"/>
</dbReference>
<evidence type="ECO:0000256" key="1">
    <source>
        <dbReference type="ARBA" id="ARBA00001966"/>
    </source>
</evidence>
<name>A0A8A0RJK5_9FIRM</name>
<dbReference type="InterPro" id="IPR013984">
    <property type="entry name" value="Ald_Fedxn_OxRdtase_dom2"/>
</dbReference>
<dbReference type="GO" id="GO:0009055">
    <property type="term" value="F:electron transfer activity"/>
    <property type="evidence" value="ECO:0007669"/>
    <property type="project" value="InterPro"/>
</dbReference>
<dbReference type="SUPFAM" id="SSF56228">
    <property type="entry name" value="Aldehyde ferredoxin oxidoreductase, N-terminal domain"/>
    <property type="match status" value="1"/>
</dbReference>
<keyword evidence="4" id="KW-0479">Metal-binding</keyword>
<keyword evidence="6" id="KW-0408">Iron</keyword>
<sequence>MLGGYTGKVLNIDLTEGIITEETFGEEVLRKFIGGSGLGAKILYERTTPDTEPLSPENPLIYMTGPLTGTKVPASGRHEITAISPLTGIFGEGDAGGTWGMNLKKAGFDGIIITGRAESPVYIFIQDGKARILDGRDLWGLDTFQTDQKIKEIHGQNSVVSCIGPAGEKQVLIAGIMHDGKDARAVGRTGLGAVMGAKNLKAVAVSGTGRIPVADEEGLRQNLKQVLPGIVEKTKTLGLLGTAGGVVPSETIGDLPIKNWKQGGWEDAEKISGQKMAETILRKRYYCGSCPIGCGRDVEIKEGPYKGVDGAGPEYETLGMLGSCCLINDLEAVAYAADLCNRYGLDTISTGGVIAFAMELYEHGLITKDDLGGIELTWGNAGAAIELIKKIANKEGIGELLGMGVKKAADKIGGLAHEFAIHTKGLELPAHDPRAFNSLAVGYATSNRGACHLQGATYFFEKTATMPEIGYKEPQDRHGTEGKGRLNFYAQNIMCLMDSLKLCKFLLYGGVTLTMMTQWIKYVVGWDITVDELLETGERIFNLKRLYNTQRGISRKDDTIPMRILTQPRRDKGAGENLPPFGKMLNEYYQIRGWTDEGIPKQETLKRLGLTELT</sequence>